<evidence type="ECO:0000313" key="13">
    <source>
        <dbReference type="Proteomes" id="UP000887540"/>
    </source>
</evidence>
<feature type="binding site" evidence="9">
    <location>
        <position position="72"/>
    </location>
    <ligand>
        <name>ATP</name>
        <dbReference type="ChEBI" id="CHEBI:30616"/>
    </ligand>
</feature>
<comment type="catalytic activity">
    <reaction evidence="7">
        <text>L-threonyl-[protein] + ATP = O-phospho-L-threonyl-[protein] + ADP + H(+)</text>
        <dbReference type="Rhea" id="RHEA:46608"/>
        <dbReference type="Rhea" id="RHEA-COMP:11060"/>
        <dbReference type="Rhea" id="RHEA-COMP:11605"/>
        <dbReference type="ChEBI" id="CHEBI:15378"/>
        <dbReference type="ChEBI" id="CHEBI:30013"/>
        <dbReference type="ChEBI" id="CHEBI:30616"/>
        <dbReference type="ChEBI" id="CHEBI:61977"/>
        <dbReference type="ChEBI" id="CHEBI:456216"/>
        <dbReference type="EC" id="2.7.11.1"/>
    </reaction>
</comment>
<evidence type="ECO:0000259" key="12">
    <source>
        <dbReference type="PROSITE" id="PS50011"/>
    </source>
</evidence>
<evidence type="ECO:0000256" key="9">
    <source>
        <dbReference type="PROSITE-ProRule" id="PRU10141"/>
    </source>
</evidence>
<dbReference type="WBParaSite" id="ACRNAN_Path_994.g3816.t1">
    <property type="protein sequence ID" value="ACRNAN_Path_994.g3816.t1"/>
    <property type="gene ID" value="ACRNAN_Path_994.g3816"/>
</dbReference>
<organism evidence="13 14">
    <name type="scientific">Acrobeloides nanus</name>
    <dbReference type="NCBI Taxonomy" id="290746"/>
    <lineage>
        <taxon>Eukaryota</taxon>
        <taxon>Metazoa</taxon>
        <taxon>Ecdysozoa</taxon>
        <taxon>Nematoda</taxon>
        <taxon>Chromadorea</taxon>
        <taxon>Rhabditida</taxon>
        <taxon>Tylenchina</taxon>
        <taxon>Cephalobomorpha</taxon>
        <taxon>Cephaloboidea</taxon>
        <taxon>Cephalobidae</taxon>
        <taxon>Acrobeloides</taxon>
    </lineage>
</organism>
<dbReference type="CDD" id="cd14136">
    <property type="entry name" value="STKc_SRPK"/>
    <property type="match status" value="1"/>
</dbReference>
<dbReference type="GO" id="GO:0050684">
    <property type="term" value="P:regulation of mRNA processing"/>
    <property type="evidence" value="ECO:0007669"/>
    <property type="project" value="TreeGrafter"/>
</dbReference>
<dbReference type="PROSITE" id="PS00108">
    <property type="entry name" value="PROTEIN_KINASE_ST"/>
    <property type="match status" value="1"/>
</dbReference>
<keyword evidence="13" id="KW-1185">Reference proteome</keyword>
<dbReference type="GO" id="GO:0005524">
    <property type="term" value="F:ATP binding"/>
    <property type="evidence" value="ECO:0007669"/>
    <property type="project" value="UniProtKB-UniRule"/>
</dbReference>
<keyword evidence="6 9" id="KW-0067">ATP-binding</keyword>
<dbReference type="InterPro" id="IPR051334">
    <property type="entry name" value="SRPK"/>
</dbReference>
<keyword evidence="5" id="KW-0418">Kinase</keyword>
<dbReference type="Gene3D" id="1.10.510.10">
    <property type="entry name" value="Transferase(Phosphotransferase) domain 1"/>
    <property type="match status" value="1"/>
</dbReference>
<evidence type="ECO:0000313" key="14">
    <source>
        <dbReference type="WBParaSite" id="ACRNAN_Path_994.g3816.t1"/>
    </source>
</evidence>
<name>A0A914CF05_9BILA</name>
<dbReference type="InterPro" id="IPR011009">
    <property type="entry name" value="Kinase-like_dom_sf"/>
</dbReference>
<evidence type="ECO:0000256" key="6">
    <source>
        <dbReference type="ARBA" id="ARBA00022840"/>
    </source>
</evidence>
<keyword evidence="4 9" id="KW-0547">Nucleotide-binding</keyword>
<evidence type="ECO:0000256" key="3">
    <source>
        <dbReference type="ARBA" id="ARBA00022679"/>
    </source>
</evidence>
<proteinExistence type="inferred from homology"/>
<comment type="catalytic activity">
    <reaction evidence="8">
        <text>L-seryl-[protein] + ATP = O-phospho-L-seryl-[protein] + ADP + H(+)</text>
        <dbReference type="Rhea" id="RHEA:17989"/>
        <dbReference type="Rhea" id="RHEA-COMP:9863"/>
        <dbReference type="Rhea" id="RHEA-COMP:11604"/>
        <dbReference type="ChEBI" id="CHEBI:15378"/>
        <dbReference type="ChEBI" id="CHEBI:29999"/>
        <dbReference type="ChEBI" id="CHEBI:30616"/>
        <dbReference type="ChEBI" id="CHEBI:83421"/>
        <dbReference type="ChEBI" id="CHEBI:456216"/>
        <dbReference type="EC" id="2.7.11.1"/>
    </reaction>
</comment>
<feature type="compositionally biased region" description="Acidic residues" evidence="11">
    <location>
        <begin position="14"/>
        <end position="23"/>
    </location>
</feature>
<protein>
    <recommendedName>
        <fullName evidence="1">non-specific serine/threonine protein kinase</fullName>
        <ecNumber evidence="1">2.7.11.1</ecNumber>
    </recommendedName>
</protein>
<feature type="domain" description="Protein kinase" evidence="12">
    <location>
        <begin position="43"/>
        <end position="400"/>
    </location>
</feature>
<feature type="region of interest" description="Disordered" evidence="11">
    <location>
        <begin position="193"/>
        <end position="225"/>
    </location>
</feature>
<reference evidence="14" key="1">
    <citation type="submission" date="2022-11" db="UniProtKB">
        <authorList>
            <consortium name="WormBaseParasite"/>
        </authorList>
    </citation>
    <scope>IDENTIFICATION</scope>
</reference>
<evidence type="ECO:0000256" key="8">
    <source>
        <dbReference type="ARBA" id="ARBA00048679"/>
    </source>
</evidence>
<dbReference type="PANTHER" id="PTHR47634">
    <property type="entry name" value="PROTEIN KINASE DOMAIN-CONTAINING PROTEIN-RELATED"/>
    <property type="match status" value="1"/>
</dbReference>
<dbReference type="InterPro" id="IPR000719">
    <property type="entry name" value="Prot_kinase_dom"/>
</dbReference>
<evidence type="ECO:0000256" key="2">
    <source>
        <dbReference type="ARBA" id="ARBA00022527"/>
    </source>
</evidence>
<dbReference type="GO" id="GO:0000245">
    <property type="term" value="P:spliceosomal complex assembly"/>
    <property type="evidence" value="ECO:0007669"/>
    <property type="project" value="TreeGrafter"/>
</dbReference>
<dbReference type="FunFam" id="3.30.200.20:FF:000770">
    <property type="entry name" value="SRSF protein kinase 2"/>
    <property type="match status" value="1"/>
</dbReference>
<evidence type="ECO:0000256" key="5">
    <source>
        <dbReference type="ARBA" id="ARBA00022777"/>
    </source>
</evidence>
<evidence type="ECO:0000256" key="11">
    <source>
        <dbReference type="SAM" id="MobiDB-lite"/>
    </source>
</evidence>
<keyword evidence="3" id="KW-0808">Transferase</keyword>
<dbReference type="FunFam" id="1.10.510.10:FF:000275">
    <property type="entry name" value="SRSF protein kinase 2 isoform X3"/>
    <property type="match status" value="1"/>
</dbReference>
<dbReference type="InterPro" id="IPR017441">
    <property type="entry name" value="Protein_kinase_ATP_BS"/>
</dbReference>
<feature type="region of interest" description="Disordered" evidence="11">
    <location>
        <begin position="1"/>
        <end position="29"/>
    </location>
</feature>
<evidence type="ECO:0000256" key="4">
    <source>
        <dbReference type="ARBA" id="ARBA00022741"/>
    </source>
</evidence>
<evidence type="ECO:0000256" key="1">
    <source>
        <dbReference type="ARBA" id="ARBA00012513"/>
    </source>
</evidence>
<dbReference type="PROSITE" id="PS50011">
    <property type="entry name" value="PROTEIN_KINASE_DOM"/>
    <property type="match status" value="1"/>
</dbReference>
<dbReference type="EC" id="2.7.11.1" evidence="1"/>
<dbReference type="PANTHER" id="PTHR47634:SF9">
    <property type="entry name" value="PROTEIN KINASE DOMAIN-CONTAINING PROTEIN-RELATED"/>
    <property type="match status" value="1"/>
</dbReference>
<dbReference type="SMART" id="SM00220">
    <property type="entry name" value="S_TKc"/>
    <property type="match status" value="1"/>
</dbReference>
<dbReference type="Gene3D" id="3.30.200.20">
    <property type="entry name" value="Phosphorylase Kinase, domain 1"/>
    <property type="match status" value="1"/>
</dbReference>
<accession>A0A914CF05</accession>
<sequence length="404" mass="47253">MSRLEKSQQISVSSDDDDHEDEEDYRKGGYHPVQIGDVYNDRYEVKRKLGWGHFSTVWSCWDRVDKRDVALKIVKSASKYTDAALDEITLLKAVREGDLKDPFRQRVVHLLNDFYITGVHGKHVCLVFEILGCNLLKLIVGTQYNGLPLELVKKIMRQLLEGLCYLHEKCQIIHTDLKPENVLLTKTPMTDKENLRRKRKFSESEWSSPKKKARNNSKEPKNSMMNALFGPENKSLDFDVKIVDLGNACWTYQHFTQNIQTRQYRAPEVLLAADYGPSADIWSAACMAFELAVGDYLFQPRSGSGYSRDEDHLAQMIECLGKIPTHIFKKQKLWREYFNQHGQLRHIRNLNSWPLLEVLTQKYRWAYEQARDFTSFLLPMLVYDQEERATAKECLKHRWLKSQR</sequence>
<keyword evidence="2 10" id="KW-0723">Serine/threonine-protein kinase</keyword>
<dbReference type="GO" id="GO:0004674">
    <property type="term" value="F:protein serine/threonine kinase activity"/>
    <property type="evidence" value="ECO:0007669"/>
    <property type="project" value="UniProtKB-KW"/>
</dbReference>
<dbReference type="Proteomes" id="UP000887540">
    <property type="component" value="Unplaced"/>
</dbReference>
<comment type="similarity">
    <text evidence="10">Belongs to the protein kinase superfamily.</text>
</comment>
<dbReference type="Pfam" id="PF00069">
    <property type="entry name" value="Pkinase"/>
    <property type="match status" value="2"/>
</dbReference>
<evidence type="ECO:0000256" key="10">
    <source>
        <dbReference type="RuleBase" id="RU000304"/>
    </source>
</evidence>
<dbReference type="SUPFAM" id="SSF56112">
    <property type="entry name" value="Protein kinase-like (PK-like)"/>
    <property type="match status" value="1"/>
</dbReference>
<dbReference type="AlphaFoldDB" id="A0A914CF05"/>
<dbReference type="InterPro" id="IPR008271">
    <property type="entry name" value="Ser/Thr_kinase_AS"/>
</dbReference>
<dbReference type="GO" id="GO:0005634">
    <property type="term" value="C:nucleus"/>
    <property type="evidence" value="ECO:0007669"/>
    <property type="project" value="TreeGrafter"/>
</dbReference>
<evidence type="ECO:0000256" key="7">
    <source>
        <dbReference type="ARBA" id="ARBA00047899"/>
    </source>
</evidence>
<dbReference type="GO" id="GO:0005737">
    <property type="term" value="C:cytoplasm"/>
    <property type="evidence" value="ECO:0007669"/>
    <property type="project" value="TreeGrafter"/>
</dbReference>
<dbReference type="PROSITE" id="PS00107">
    <property type="entry name" value="PROTEIN_KINASE_ATP"/>
    <property type="match status" value="1"/>
</dbReference>